<name>A0A3B1JCC3_ASTMX</name>
<reference evidence="2" key="2">
    <citation type="journal article" date="2014" name="Nat. Commun.">
        <title>The cavefish genome reveals candidate genes for eye loss.</title>
        <authorList>
            <person name="McGaugh S.E."/>
            <person name="Gross J.B."/>
            <person name="Aken B."/>
            <person name="Blin M."/>
            <person name="Borowsky R."/>
            <person name="Chalopin D."/>
            <person name="Hinaux H."/>
            <person name="Jeffery W.R."/>
            <person name="Keene A."/>
            <person name="Ma L."/>
            <person name="Minx P."/>
            <person name="Murphy D."/>
            <person name="O'Quin K.E."/>
            <person name="Retaux S."/>
            <person name="Rohner N."/>
            <person name="Searle S.M."/>
            <person name="Stahl B.A."/>
            <person name="Tabin C."/>
            <person name="Volff J.N."/>
            <person name="Yoshizawa M."/>
            <person name="Warren W.C."/>
        </authorList>
    </citation>
    <scope>NUCLEOTIDE SEQUENCE [LARGE SCALE GENOMIC DNA]</scope>
    <source>
        <strain evidence="2">female</strain>
    </source>
</reference>
<dbReference type="InParanoid" id="A0A3B1JCC3"/>
<reference evidence="1" key="4">
    <citation type="submission" date="2025-09" db="UniProtKB">
        <authorList>
            <consortium name="Ensembl"/>
        </authorList>
    </citation>
    <scope>IDENTIFICATION</scope>
</reference>
<dbReference type="Bgee" id="ENSAMXG00000037028">
    <property type="expression patterns" value="Expressed in olfactory epithelium and 2 other cell types or tissues"/>
</dbReference>
<evidence type="ECO:0000313" key="1">
    <source>
        <dbReference type="Ensembl" id="ENSAMXP00000039501.1"/>
    </source>
</evidence>
<evidence type="ECO:0000313" key="2">
    <source>
        <dbReference type="Proteomes" id="UP000018467"/>
    </source>
</evidence>
<evidence type="ECO:0008006" key="3">
    <source>
        <dbReference type="Google" id="ProtNLM"/>
    </source>
</evidence>
<protein>
    <recommendedName>
        <fullName evidence="3">Reverse transcriptase domain-containing protein</fullName>
    </recommendedName>
</protein>
<accession>A0A3B1JCC3</accession>
<dbReference type="Proteomes" id="UP000018467">
    <property type="component" value="Unassembled WGS sequence"/>
</dbReference>
<dbReference type="GeneTree" id="ENSGT00940000182522"/>
<reference evidence="2" key="1">
    <citation type="submission" date="2013-03" db="EMBL/GenBank/DDBJ databases">
        <authorList>
            <person name="Jeffery W."/>
            <person name="Warren W."/>
            <person name="Wilson R.K."/>
        </authorList>
    </citation>
    <scope>NUCLEOTIDE SEQUENCE</scope>
    <source>
        <strain evidence="2">female</strain>
    </source>
</reference>
<dbReference type="Ensembl" id="ENSAMXT00000035269.1">
    <property type="protein sequence ID" value="ENSAMXP00000039501.1"/>
    <property type="gene ID" value="ENSAMXG00000037028.1"/>
</dbReference>
<dbReference type="AlphaFoldDB" id="A0A3B1JCC3"/>
<organism evidence="1 2">
    <name type="scientific">Astyanax mexicanus</name>
    <name type="common">Blind cave fish</name>
    <name type="synonym">Astyanax fasciatus mexicanus</name>
    <dbReference type="NCBI Taxonomy" id="7994"/>
    <lineage>
        <taxon>Eukaryota</taxon>
        <taxon>Metazoa</taxon>
        <taxon>Chordata</taxon>
        <taxon>Craniata</taxon>
        <taxon>Vertebrata</taxon>
        <taxon>Euteleostomi</taxon>
        <taxon>Actinopterygii</taxon>
        <taxon>Neopterygii</taxon>
        <taxon>Teleostei</taxon>
        <taxon>Ostariophysi</taxon>
        <taxon>Characiformes</taxon>
        <taxon>Characoidei</taxon>
        <taxon>Acestrorhamphidae</taxon>
        <taxon>Acestrorhamphinae</taxon>
        <taxon>Astyanax</taxon>
    </lineage>
</organism>
<proteinExistence type="predicted"/>
<keyword evidence="2" id="KW-1185">Reference proteome</keyword>
<sequence>MNNFYIVALDQKKAFDAISREYIFTVLIKYGFPDTFISMIKCLYKVSKIHVNVNGSLTDAFLILRD</sequence>
<reference evidence="1" key="3">
    <citation type="submission" date="2025-08" db="UniProtKB">
        <authorList>
            <consortium name="Ensembl"/>
        </authorList>
    </citation>
    <scope>IDENTIFICATION</scope>
</reference>